<dbReference type="EMBL" id="CP021435">
    <property type="protein sequence ID" value="ATJ81234.1"/>
    <property type="molecule type" value="Genomic_DNA"/>
</dbReference>
<evidence type="ECO:0000313" key="1">
    <source>
        <dbReference type="EMBL" id="ATJ81234.1"/>
    </source>
</evidence>
<dbReference type="RefSeq" id="WP_097787804.1">
    <property type="nucleotide sequence ID" value="NZ_BAAADT010000010.1"/>
</dbReference>
<gene>
    <name evidence="1" type="ORF">BEI_0247</name>
</gene>
<reference evidence="1 2" key="1">
    <citation type="journal article" date="2017" name="Sci. Rep.">
        <title>Revealing the Saline Adaptation Strategies of the Halophilic Bacterium Halomonas beimenensis through High-throughput Omics and Transposon Mutagenesis Approaches.</title>
        <authorList>
            <person name="Chen Y.H."/>
            <person name="Lin S.S."/>
            <person name="Shyu Y.T."/>
        </authorList>
    </citation>
    <scope>NUCLEOTIDE SEQUENCE [LARGE SCALE GENOMIC DNA]</scope>
    <source>
        <strain evidence="1 2">NTU-111</strain>
    </source>
</reference>
<evidence type="ECO:0008006" key="3">
    <source>
        <dbReference type="Google" id="ProtNLM"/>
    </source>
</evidence>
<dbReference type="CDD" id="cd16412">
    <property type="entry name" value="dndB"/>
    <property type="match status" value="1"/>
</dbReference>
<dbReference type="InterPro" id="IPR017601">
    <property type="entry name" value="DGQHR-contain_dom"/>
</dbReference>
<evidence type="ECO:0000313" key="2">
    <source>
        <dbReference type="Proteomes" id="UP000219993"/>
    </source>
</evidence>
<dbReference type="KEGG" id="hbe:BEI_0247"/>
<keyword evidence="2" id="KW-1185">Reference proteome</keyword>
<dbReference type="Pfam" id="PF14072">
    <property type="entry name" value="DndB"/>
    <property type="match status" value="1"/>
</dbReference>
<dbReference type="NCBIfam" id="TIGR03187">
    <property type="entry name" value="DGQHR"/>
    <property type="match status" value="1"/>
</dbReference>
<dbReference type="Proteomes" id="UP000219993">
    <property type="component" value="Chromosome"/>
</dbReference>
<dbReference type="AlphaFoldDB" id="A0A291P2X0"/>
<sequence length="346" mass="38328">MTESIRINAIKVCQKDHSFYVAKLRAADLIKISYVAVRGRDREQGAVQRFLNSRRISGIKDYTLHQGAYPASIILNWVNEEHPIQEDEDGIAIPAVEESAQLIDGQHRIAGIASAVRENPELESLELPVSIYAGLSTKQCANIFLSINTEQKPVPRSLVYDLYQIADEEIVDPAAARARDIVDALNSDADSPYLGEIKVPGSPRRKGGVALSTAVSAIKPLVESKGAFEQVGVEVFEQQKEIIKNFFKVLADPYGGTWNNKDNAFIYASGFTGAIDFLSNRLIPYCNNHGANYKKEFMSGVIRLNRNSLIYQDEVKGVQGKEAPKRIFDALVECFEPNTQPADIQV</sequence>
<organism evidence="1 2">
    <name type="scientific">Halomonas beimenensis</name>
    <dbReference type="NCBI Taxonomy" id="475662"/>
    <lineage>
        <taxon>Bacteria</taxon>
        <taxon>Pseudomonadati</taxon>
        <taxon>Pseudomonadota</taxon>
        <taxon>Gammaproteobacteria</taxon>
        <taxon>Oceanospirillales</taxon>
        <taxon>Halomonadaceae</taxon>
        <taxon>Halomonas</taxon>
    </lineage>
</organism>
<accession>A0A291P2X0</accession>
<protein>
    <recommendedName>
        <fullName evidence="3">DGQHR domain-containing protein</fullName>
    </recommendedName>
</protein>
<dbReference type="InterPro" id="IPR017642">
    <property type="entry name" value="DNA_S_mod_DndB"/>
</dbReference>
<dbReference type="OrthoDB" id="9789139at2"/>
<proteinExistence type="predicted"/>
<name>A0A291P2X0_9GAMM</name>